<gene>
    <name evidence="2" type="ORF">GPM918_LOCUS33828</name>
    <name evidence="3" type="ORF">SRO942_LOCUS34521</name>
</gene>
<organism evidence="2 4">
    <name type="scientific">Didymodactylos carnosus</name>
    <dbReference type="NCBI Taxonomy" id="1234261"/>
    <lineage>
        <taxon>Eukaryota</taxon>
        <taxon>Metazoa</taxon>
        <taxon>Spiralia</taxon>
        <taxon>Gnathifera</taxon>
        <taxon>Rotifera</taxon>
        <taxon>Eurotatoria</taxon>
        <taxon>Bdelloidea</taxon>
        <taxon>Philodinida</taxon>
        <taxon>Philodinidae</taxon>
        <taxon>Didymodactylos</taxon>
    </lineage>
</organism>
<dbReference type="AlphaFoldDB" id="A0A815MUE3"/>
<feature type="non-terminal residue" evidence="2">
    <location>
        <position position="1"/>
    </location>
</feature>
<protein>
    <submittedName>
        <fullName evidence="2">Uncharacterized protein</fullName>
    </submittedName>
</protein>
<feature type="coiled-coil region" evidence="1">
    <location>
        <begin position="64"/>
        <end position="91"/>
    </location>
</feature>
<dbReference type="Proteomes" id="UP000663829">
    <property type="component" value="Unassembled WGS sequence"/>
</dbReference>
<evidence type="ECO:0000313" key="3">
    <source>
        <dbReference type="EMBL" id="CAF4306302.1"/>
    </source>
</evidence>
<accession>A0A815MUE3</accession>
<sequence>QLVLCIHDLVSTMSVIYSKDLQDQCNQILVDLEHVSNVSELINRICQLIAVAKQFSNRYFSIDNNRSKEQLIHLKQMYDKIQQELTNIEHQCGQDLNELKKQLQCLFDTLSDIINYQSTKIINLESRVVNLETDKKLMEVRMMNFETKARLVEKMKLFGDLLYPLSQEIHDYLRQLDGNPQHYDDSSIYLAYKAKSLGDDFMENEYKQCFAKSINDTTYEEFYRWIVNKSIQLNTEGSLLCGLLYEKKKRNFDLHSDISDFFLDCRSTFEYSFNDLLKRNDLNEVFNEKESNALKNIYETYFCDQIDCIRRLEQQRSSKRV</sequence>
<dbReference type="EMBL" id="CAJNOQ010018313">
    <property type="protein sequence ID" value="CAF1425351.1"/>
    <property type="molecule type" value="Genomic_DNA"/>
</dbReference>
<dbReference type="EMBL" id="CAJOBC010083743">
    <property type="protein sequence ID" value="CAF4306302.1"/>
    <property type="molecule type" value="Genomic_DNA"/>
</dbReference>
<keyword evidence="4" id="KW-1185">Reference proteome</keyword>
<proteinExistence type="predicted"/>
<dbReference type="Proteomes" id="UP000681722">
    <property type="component" value="Unassembled WGS sequence"/>
</dbReference>
<evidence type="ECO:0000313" key="2">
    <source>
        <dbReference type="EMBL" id="CAF1425351.1"/>
    </source>
</evidence>
<name>A0A815MUE3_9BILA</name>
<evidence type="ECO:0000256" key="1">
    <source>
        <dbReference type="SAM" id="Coils"/>
    </source>
</evidence>
<evidence type="ECO:0000313" key="4">
    <source>
        <dbReference type="Proteomes" id="UP000663829"/>
    </source>
</evidence>
<comment type="caution">
    <text evidence="2">The sequence shown here is derived from an EMBL/GenBank/DDBJ whole genome shotgun (WGS) entry which is preliminary data.</text>
</comment>
<reference evidence="2" key="1">
    <citation type="submission" date="2021-02" db="EMBL/GenBank/DDBJ databases">
        <authorList>
            <person name="Nowell W R."/>
        </authorList>
    </citation>
    <scope>NUCLEOTIDE SEQUENCE</scope>
</reference>
<keyword evidence="1" id="KW-0175">Coiled coil</keyword>